<dbReference type="SUPFAM" id="SSF55874">
    <property type="entry name" value="ATPase domain of HSP90 chaperone/DNA topoisomerase II/histidine kinase"/>
    <property type="match status" value="1"/>
</dbReference>
<dbReference type="Proteomes" id="UP000248745">
    <property type="component" value="Unassembled WGS sequence"/>
</dbReference>
<keyword evidence="4" id="KW-0808">Transferase</keyword>
<dbReference type="SMART" id="SM00388">
    <property type="entry name" value="HisKA"/>
    <property type="match status" value="1"/>
</dbReference>
<dbReference type="GO" id="GO:0000155">
    <property type="term" value="F:phosphorelay sensor kinase activity"/>
    <property type="evidence" value="ECO:0007669"/>
    <property type="project" value="InterPro"/>
</dbReference>
<dbReference type="Pfam" id="PF00512">
    <property type="entry name" value="HisKA"/>
    <property type="match status" value="1"/>
</dbReference>
<organism evidence="9 10">
    <name type="scientific">Taibaiella soli</name>
    <dbReference type="NCBI Taxonomy" id="1649169"/>
    <lineage>
        <taxon>Bacteria</taxon>
        <taxon>Pseudomonadati</taxon>
        <taxon>Bacteroidota</taxon>
        <taxon>Chitinophagia</taxon>
        <taxon>Chitinophagales</taxon>
        <taxon>Chitinophagaceae</taxon>
        <taxon>Taibaiella</taxon>
    </lineage>
</organism>
<dbReference type="FunFam" id="3.30.565.10:FF:000006">
    <property type="entry name" value="Sensor histidine kinase WalK"/>
    <property type="match status" value="1"/>
</dbReference>
<protein>
    <recommendedName>
        <fullName evidence="2">histidine kinase</fullName>
        <ecNumber evidence="2">2.7.13.3</ecNumber>
    </recommendedName>
</protein>
<dbReference type="AlphaFoldDB" id="A0A2W2AC76"/>
<dbReference type="OrthoDB" id="9804645at2"/>
<dbReference type="PRINTS" id="PR00344">
    <property type="entry name" value="BCTRLSENSOR"/>
</dbReference>
<dbReference type="InterPro" id="IPR050351">
    <property type="entry name" value="BphY/WalK/GraS-like"/>
</dbReference>
<evidence type="ECO:0000313" key="9">
    <source>
        <dbReference type="EMBL" id="PZF73025.1"/>
    </source>
</evidence>
<dbReference type="GO" id="GO:0004721">
    <property type="term" value="F:phosphoprotein phosphatase activity"/>
    <property type="evidence" value="ECO:0007669"/>
    <property type="project" value="TreeGrafter"/>
</dbReference>
<evidence type="ECO:0000256" key="1">
    <source>
        <dbReference type="ARBA" id="ARBA00000085"/>
    </source>
</evidence>
<proteinExistence type="predicted"/>
<evidence type="ECO:0000256" key="7">
    <source>
        <dbReference type="SAM" id="Phobius"/>
    </source>
</evidence>
<dbReference type="InterPro" id="IPR005467">
    <property type="entry name" value="His_kinase_dom"/>
</dbReference>
<dbReference type="GO" id="GO:0016036">
    <property type="term" value="P:cellular response to phosphate starvation"/>
    <property type="evidence" value="ECO:0007669"/>
    <property type="project" value="TreeGrafter"/>
</dbReference>
<evidence type="ECO:0000256" key="6">
    <source>
        <dbReference type="ARBA" id="ARBA00023012"/>
    </source>
</evidence>
<dbReference type="Gene3D" id="1.10.287.130">
    <property type="match status" value="1"/>
</dbReference>
<accession>A0A2W2AC76</accession>
<dbReference type="SUPFAM" id="SSF47384">
    <property type="entry name" value="Homodimeric domain of signal transducing histidine kinase"/>
    <property type="match status" value="1"/>
</dbReference>
<feature type="domain" description="Histidine kinase" evidence="8">
    <location>
        <begin position="77"/>
        <end position="296"/>
    </location>
</feature>
<evidence type="ECO:0000256" key="3">
    <source>
        <dbReference type="ARBA" id="ARBA00022553"/>
    </source>
</evidence>
<dbReference type="PANTHER" id="PTHR45453">
    <property type="entry name" value="PHOSPHATE REGULON SENSOR PROTEIN PHOR"/>
    <property type="match status" value="1"/>
</dbReference>
<dbReference type="SMART" id="SM00387">
    <property type="entry name" value="HATPase_c"/>
    <property type="match status" value="1"/>
</dbReference>
<dbReference type="InterPro" id="IPR036097">
    <property type="entry name" value="HisK_dim/P_sf"/>
</dbReference>
<evidence type="ECO:0000256" key="2">
    <source>
        <dbReference type="ARBA" id="ARBA00012438"/>
    </source>
</evidence>
<keyword evidence="3" id="KW-0597">Phosphoprotein</keyword>
<reference evidence="9 10" key="1">
    <citation type="submission" date="2018-06" db="EMBL/GenBank/DDBJ databases">
        <title>Mucibacter soli gen. nov., sp. nov., a new member of the family Chitinophagaceae producing mucin.</title>
        <authorList>
            <person name="Kim M.-K."/>
            <person name="Park S."/>
            <person name="Kim T.-S."/>
            <person name="Joung Y."/>
            <person name="Han J.-H."/>
            <person name="Kim S.B."/>
        </authorList>
    </citation>
    <scope>NUCLEOTIDE SEQUENCE [LARGE SCALE GENOMIC DNA]</scope>
    <source>
        <strain evidence="9 10">R1-15</strain>
    </source>
</reference>
<evidence type="ECO:0000259" key="8">
    <source>
        <dbReference type="PROSITE" id="PS50109"/>
    </source>
</evidence>
<dbReference type="PROSITE" id="PS50109">
    <property type="entry name" value="HIS_KIN"/>
    <property type="match status" value="1"/>
</dbReference>
<evidence type="ECO:0000256" key="4">
    <source>
        <dbReference type="ARBA" id="ARBA00022679"/>
    </source>
</evidence>
<keyword evidence="5" id="KW-0418">Kinase</keyword>
<dbReference type="InterPro" id="IPR003661">
    <property type="entry name" value="HisK_dim/P_dom"/>
</dbReference>
<dbReference type="InterPro" id="IPR036890">
    <property type="entry name" value="HATPase_C_sf"/>
</dbReference>
<dbReference type="InterPro" id="IPR003594">
    <property type="entry name" value="HATPase_dom"/>
</dbReference>
<sequence>MKVANIRIIIMSALFVCIGLMSIQIYWSMHMGMVGRTIGWMMMSVAMMTVLGGLMLVLFKLLRQKMLHEVQKDFVSNITHEFKTPLSVIHLSAEVLKDPKIITTPQRLLNYAGIIAQESKHLSSHVEKVFQLSEIESGGLKMKPDTMDWGELLQENVKIFEKIIQEQSGEIKLHLSDSQIDFYGDYFHLNNVISNLIDNAIKYCDNTPVIHIFLKIRRKNLHISVKDNGIGIGKQHQKLLFRKFYRVPTGNVHDVKGVGLGLNYAKFIAKAHGGEIRCSSNLGKGSTFTLVFPIKN</sequence>
<dbReference type="Pfam" id="PF02518">
    <property type="entry name" value="HATPase_c"/>
    <property type="match status" value="1"/>
</dbReference>
<name>A0A2W2AC76_9BACT</name>
<feature type="transmembrane region" description="Helical" evidence="7">
    <location>
        <begin position="39"/>
        <end position="62"/>
    </location>
</feature>
<dbReference type="CDD" id="cd00082">
    <property type="entry name" value="HisKA"/>
    <property type="match status" value="1"/>
</dbReference>
<dbReference type="InterPro" id="IPR004358">
    <property type="entry name" value="Sig_transdc_His_kin-like_C"/>
</dbReference>
<keyword evidence="7" id="KW-0472">Membrane</keyword>
<dbReference type="EC" id="2.7.13.3" evidence="2"/>
<comment type="catalytic activity">
    <reaction evidence="1">
        <text>ATP + protein L-histidine = ADP + protein N-phospho-L-histidine.</text>
        <dbReference type="EC" id="2.7.13.3"/>
    </reaction>
</comment>
<keyword evidence="6" id="KW-0902">Two-component regulatory system</keyword>
<dbReference type="GO" id="GO:0005886">
    <property type="term" value="C:plasma membrane"/>
    <property type="evidence" value="ECO:0007669"/>
    <property type="project" value="TreeGrafter"/>
</dbReference>
<evidence type="ECO:0000313" key="10">
    <source>
        <dbReference type="Proteomes" id="UP000248745"/>
    </source>
</evidence>
<keyword evidence="7" id="KW-0812">Transmembrane</keyword>
<keyword evidence="10" id="KW-1185">Reference proteome</keyword>
<evidence type="ECO:0000256" key="5">
    <source>
        <dbReference type="ARBA" id="ARBA00022777"/>
    </source>
</evidence>
<gene>
    <name evidence="9" type="ORF">DN068_11490</name>
</gene>
<dbReference type="EMBL" id="QKTW01000016">
    <property type="protein sequence ID" value="PZF73025.1"/>
    <property type="molecule type" value="Genomic_DNA"/>
</dbReference>
<dbReference type="Gene3D" id="3.30.565.10">
    <property type="entry name" value="Histidine kinase-like ATPase, C-terminal domain"/>
    <property type="match status" value="1"/>
</dbReference>
<comment type="caution">
    <text evidence="9">The sequence shown here is derived from an EMBL/GenBank/DDBJ whole genome shotgun (WGS) entry which is preliminary data.</text>
</comment>
<keyword evidence="7" id="KW-1133">Transmembrane helix</keyword>
<dbReference type="CDD" id="cd00075">
    <property type="entry name" value="HATPase"/>
    <property type="match status" value="1"/>
</dbReference>
<dbReference type="PANTHER" id="PTHR45453:SF1">
    <property type="entry name" value="PHOSPHATE REGULON SENSOR PROTEIN PHOR"/>
    <property type="match status" value="1"/>
</dbReference>
<feature type="transmembrane region" description="Helical" evidence="7">
    <location>
        <begin position="7"/>
        <end position="27"/>
    </location>
</feature>